<dbReference type="FunFam" id="3.40.50.10210:FF:000001">
    <property type="entry name" value="Nicotinate-nucleotide--dimethylbenzimidazole phosphoribosyltransferase"/>
    <property type="match status" value="1"/>
</dbReference>
<dbReference type="InterPro" id="IPR023195">
    <property type="entry name" value="Nict_dMeBzImd_PRibTrfase_N"/>
</dbReference>
<proteinExistence type="inferred from homology"/>
<comment type="pathway">
    <text evidence="1 10">Nucleoside biosynthesis; alpha-ribazole biosynthesis; alpha-ribazole from 5,6-dimethylbenzimidazole: step 1/2.</text>
</comment>
<protein>
    <recommendedName>
        <fullName evidence="4 10">Nicotinate-nucleotide--dimethylbenzimidazole phosphoribosyltransferase</fullName>
        <shortName evidence="10">NN:DBI PRT</shortName>
        <ecNumber evidence="3 10">2.4.2.21</ecNumber>
    </recommendedName>
    <alternativeName>
        <fullName evidence="8 10">N(1)-alpha-phosphoribosyltransferase</fullName>
    </alternativeName>
</protein>
<dbReference type="CDD" id="cd02439">
    <property type="entry name" value="DMB-PRT_CobT"/>
    <property type="match status" value="1"/>
</dbReference>
<evidence type="ECO:0000256" key="8">
    <source>
        <dbReference type="ARBA" id="ARBA00030686"/>
    </source>
</evidence>
<dbReference type="Gene3D" id="3.40.50.10210">
    <property type="match status" value="1"/>
</dbReference>
<dbReference type="GO" id="GO:0008939">
    <property type="term" value="F:nicotinate-nucleotide-dimethylbenzimidazole phosphoribosyltransferase activity"/>
    <property type="evidence" value="ECO:0007669"/>
    <property type="project" value="UniProtKB-UniRule"/>
</dbReference>
<comment type="similarity">
    <text evidence="2 10">Belongs to the CobT family.</text>
</comment>
<dbReference type="EC" id="2.4.2.21" evidence="3 10"/>
<dbReference type="HAMAP" id="MF_00230">
    <property type="entry name" value="CobT"/>
    <property type="match status" value="1"/>
</dbReference>
<reference evidence="11" key="1">
    <citation type="submission" date="2024-05" db="EMBL/GenBank/DDBJ databases">
        <title>Planctomycetes of the genus Singulisphaera possess chitinolytic capabilities.</title>
        <authorList>
            <person name="Ivanova A."/>
        </authorList>
    </citation>
    <scope>NUCLEOTIDE SEQUENCE</scope>
    <source>
        <strain evidence="11">Ch08T</strain>
    </source>
</reference>
<evidence type="ECO:0000256" key="9">
    <source>
        <dbReference type="ARBA" id="ARBA00047340"/>
    </source>
</evidence>
<dbReference type="NCBIfam" id="NF000996">
    <property type="entry name" value="PRK00105.1"/>
    <property type="match status" value="1"/>
</dbReference>
<dbReference type="GO" id="GO:0009236">
    <property type="term" value="P:cobalamin biosynthetic process"/>
    <property type="evidence" value="ECO:0007669"/>
    <property type="project" value="UniProtKB-UniRule"/>
</dbReference>
<sequence length="359" mass="37306">MGPVPVEILRAVDAIDPPDLDWAARAALRQSRLTMPPGSLGRLLELGRQLASLQRTERPVGEPALVAVFAADHGVAASGVSAYPSEVTGQMVANYLQGGAAVNVLARRAGATVRVIDLGVASLPKHLVGHDQLISHPIAAGTKNFLLEPAMTRDEAFRAVLVGIQLAEQWTKPDGFRVIALGEMGIGNTTSSSALLAALTLSPVDRVVGRGTGLDDAGYQRKCRVIDESLAIHGPKFGDVWDLLARLGGFEILGLAGLALGAARNRSLIVLDGLISTVAGLIATRLCPSIQHYFVSSHVSPEPGHRIALAEIGLAPLLDLGLRLGEGTGAVLALPLIASAADLLRDMATFESAGISGPA</sequence>
<evidence type="ECO:0000256" key="6">
    <source>
        <dbReference type="ARBA" id="ARBA00022676"/>
    </source>
</evidence>
<evidence type="ECO:0000256" key="5">
    <source>
        <dbReference type="ARBA" id="ARBA00022573"/>
    </source>
</evidence>
<evidence type="ECO:0000256" key="2">
    <source>
        <dbReference type="ARBA" id="ARBA00007110"/>
    </source>
</evidence>
<dbReference type="NCBIfam" id="TIGR03160">
    <property type="entry name" value="cobT_DBIPRT"/>
    <property type="match status" value="1"/>
</dbReference>
<feature type="active site" description="Proton acceptor" evidence="10">
    <location>
        <position position="326"/>
    </location>
</feature>
<name>A0AAU7CQH3_9BACT</name>
<dbReference type="InterPro" id="IPR003200">
    <property type="entry name" value="Nict_dMeBzImd_PRibTrfase"/>
</dbReference>
<dbReference type="SUPFAM" id="SSF52733">
    <property type="entry name" value="Nicotinate mononucleotide:5,6-dimethylbenzimidazole phosphoribosyltransferase (CobT)"/>
    <property type="match status" value="1"/>
</dbReference>
<dbReference type="Pfam" id="PF02277">
    <property type="entry name" value="DBI_PRT"/>
    <property type="match status" value="1"/>
</dbReference>
<dbReference type="PANTHER" id="PTHR43463">
    <property type="entry name" value="NICOTINATE-NUCLEOTIDE--DIMETHYLBENZIMIDAZOLE PHOSPHORIBOSYLTRANSFERASE"/>
    <property type="match status" value="1"/>
</dbReference>
<dbReference type="RefSeq" id="WP_406700328.1">
    <property type="nucleotide sequence ID" value="NZ_CP155447.1"/>
</dbReference>
<dbReference type="Gene3D" id="1.10.1610.10">
    <property type="match status" value="1"/>
</dbReference>
<keyword evidence="6 10" id="KW-0328">Glycosyltransferase</keyword>
<comment type="catalytic activity">
    <reaction evidence="9 10">
        <text>5,6-dimethylbenzimidazole + nicotinate beta-D-ribonucleotide = alpha-ribazole 5'-phosphate + nicotinate + H(+)</text>
        <dbReference type="Rhea" id="RHEA:11196"/>
        <dbReference type="ChEBI" id="CHEBI:15378"/>
        <dbReference type="ChEBI" id="CHEBI:15890"/>
        <dbReference type="ChEBI" id="CHEBI:32544"/>
        <dbReference type="ChEBI" id="CHEBI:57502"/>
        <dbReference type="ChEBI" id="CHEBI:57918"/>
        <dbReference type="EC" id="2.4.2.21"/>
    </reaction>
</comment>
<evidence type="ECO:0000256" key="4">
    <source>
        <dbReference type="ARBA" id="ARBA00015486"/>
    </source>
</evidence>
<accession>A0AAU7CQH3</accession>
<evidence type="ECO:0000313" key="11">
    <source>
        <dbReference type="EMBL" id="XBH07491.1"/>
    </source>
</evidence>
<evidence type="ECO:0000256" key="3">
    <source>
        <dbReference type="ARBA" id="ARBA00011991"/>
    </source>
</evidence>
<keyword evidence="7 10" id="KW-0808">Transferase</keyword>
<evidence type="ECO:0000256" key="10">
    <source>
        <dbReference type="HAMAP-Rule" id="MF_00230"/>
    </source>
</evidence>
<dbReference type="EMBL" id="CP155447">
    <property type="protein sequence ID" value="XBH07491.1"/>
    <property type="molecule type" value="Genomic_DNA"/>
</dbReference>
<keyword evidence="5 10" id="KW-0169">Cobalamin biosynthesis</keyword>
<evidence type="ECO:0000256" key="7">
    <source>
        <dbReference type="ARBA" id="ARBA00022679"/>
    </source>
</evidence>
<dbReference type="InterPro" id="IPR017846">
    <property type="entry name" value="Nict_dMeBzImd_PRibTrfase_bact"/>
</dbReference>
<dbReference type="InterPro" id="IPR036087">
    <property type="entry name" value="Nict_dMeBzImd_PRibTrfase_sf"/>
</dbReference>
<dbReference type="AlphaFoldDB" id="A0AAU7CQH3"/>
<evidence type="ECO:0000256" key="1">
    <source>
        <dbReference type="ARBA" id="ARBA00005049"/>
    </source>
</evidence>
<comment type="function">
    <text evidence="10">Catalyzes the synthesis of alpha-ribazole-5'-phosphate from nicotinate mononucleotide (NAMN) and 5,6-dimethylbenzimidazole (DMB).</text>
</comment>
<dbReference type="PANTHER" id="PTHR43463:SF1">
    <property type="entry name" value="NICOTINATE-NUCLEOTIDE--DIMETHYLBENZIMIDAZOLE PHOSPHORIBOSYLTRANSFERASE"/>
    <property type="match status" value="1"/>
</dbReference>
<organism evidence="11">
    <name type="scientific">Singulisphaera sp. Ch08</name>
    <dbReference type="NCBI Taxonomy" id="3120278"/>
    <lineage>
        <taxon>Bacteria</taxon>
        <taxon>Pseudomonadati</taxon>
        <taxon>Planctomycetota</taxon>
        <taxon>Planctomycetia</taxon>
        <taxon>Isosphaerales</taxon>
        <taxon>Isosphaeraceae</taxon>
        <taxon>Singulisphaera</taxon>
    </lineage>
</organism>
<gene>
    <name evidence="10 11" type="primary">cobT</name>
    <name evidence="11" type="ORF">V5E97_16065</name>
</gene>